<name>A0A4U1BD83_9GAMM</name>
<dbReference type="InterPro" id="IPR033900">
    <property type="entry name" value="Gram_neg_porin_domain"/>
</dbReference>
<evidence type="ECO:0000256" key="1">
    <source>
        <dbReference type="ARBA" id="ARBA00004571"/>
    </source>
</evidence>
<accession>A0A4U1BD83</accession>
<reference evidence="13 14" key="1">
    <citation type="submission" date="2019-04" db="EMBL/GenBank/DDBJ databases">
        <authorList>
            <person name="Hwang J.C."/>
        </authorList>
    </citation>
    <scope>NUCLEOTIDE SEQUENCE [LARGE SCALE GENOMIC DNA]</scope>
    <source>
        <strain evidence="13 14">IMCC35001</strain>
    </source>
</reference>
<dbReference type="PANTHER" id="PTHR34501">
    <property type="entry name" value="PROTEIN YDDL-RELATED"/>
    <property type="match status" value="1"/>
</dbReference>
<dbReference type="InterPro" id="IPR001702">
    <property type="entry name" value="Porin_Gram-ve"/>
</dbReference>
<dbReference type="OrthoDB" id="8173690at2"/>
<evidence type="ECO:0000313" key="13">
    <source>
        <dbReference type="EMBL" id="TKB48906.1"/>
    </source>
</evidence>
<evidence type="ECO:0000256" key="7">
    <source>
        <dbReference type="ARBA" id="ARBA00023065"/>
    </source>
</evidence>
<comment type="subcellular location">
    <subcellularLocation>
        <location evidence="1">Cell outer membrane</location>
        <topology evidence="1">Multi-pass membrane protein</topology>
    </subcellularLocation>
</comment>
<evidence type="ECO:0000256" key="10">
    <source>
        <dbReference type="ARBA" id="ARBA00023237"/>
    </source>
</evidence>
<keyword evidence="10" id="KW-0998">Cell outer membrane</keyword>
<evidence type="ECO:0000313" key="14">
    <source>
        <dbReference type="Proteomes" id="UP000305674"/>
    </source>
</evidence>
<keyword evidence="6 11" id="KW-0732">Signal</keyword>
<evidence type="ECO:0000256" key="5">
    <source>
        <dbReference type="ARBA" id="ARBA00022692"/>
    </source>
</evidence>
<dbReference type="Proteomes" id="UP000305674">
    <property type="component" value="Unassembled WGS sequence"/>
</dbReference>
<dbReference type="Gene3D" id="2.40.160.10">
    <property type="entry name" value="Porin"/>
    <property type="match status" value="1"/>
</dbReference>
<dbReference type="InterPro" id="IPR050298">
    <property type="entry name" value="Gram-neg_bact_OMP"/>
</dbReference>
<evidence type="ECO:0000256" key="6">
    <source>
        <dbReference type="ARBA" id="ARBA00022729"/>
    </source>
</evidence>
<evidence type="ECO:0000259" key="12">
    <source>
        <dbReference type="Pfam" id="PF13609"/>
    </source>
</evidence>
<dbReference type="PRINTS" id="PR00182">
    <property type="entry name" value="ECOLNEIPORIN"/>
</dbReference>
<gene>
    <name evidence="13" type="ORF">FCL40_09700</name>
</gene>
<dbReference type="GO" id="GO:0015288">
    <property type="term" value="F:porin activity"/>
    <property type="evidence" value="ECO:0007669"/>
    <property type="project" value="UniProtKB-KW"/>
</dbReference>
<proteinExistence type="predicted"/>
<keyword evidence="4" id="KW-1134">Transmembrane beta strand</keyword>
<dbReference type="GO" id="GO:0034220">
    <property type="term" value="P:monoatomic ion transmembrane transport"/>
    <property type="evidence" value="ECO:0007669"/>
    <property type="project" value="InterPro"/>
</dbReference>
<keyword evidence="5" id="KW-0812">Transmembrane</keyword>
<dbReference type="Pfam" id="PF13609">
    <property type="entry name" value="Porin_4"/>
    <property type="match status" value="1"/>
</dbReference>
<evidence type="ECO:0000256" key="8">
    <source>
        <dbReference type="ARBA" id="ARBA00023114"/>
    </source>
</evidence>
<dbReference type="RefSeq" id="WP_136853099.1">
    <property type="nucleotide sequence ID" value="NZ_SWCI01000005.1"/>
</dbReference>
<dbReference type="CDD" id="cd00342">
    <property type="entry name" value="gram_neg_porins"/>
    <property type="match status" value="1"/>
</dbReference>
<evidence type="ECO:0000256" key="4">
    <source>
        <dbReference type="ARBA" id="ARBA00022452"/>
    </source>
</evidence>
<keyword evidence="9" id="KW-0472">Membrane</keyword>
<evidence type="ECO:0000256" key="3">
    <source>
        <dbReference type="ARBA" id="ARBA00022448"/>
    </source>
</evidence>
<dbReference type="EMBL" id="SWCI01000005">
    <property type="protein sequence ID" value="TKB48906.1"/>
    <property type="molecule type" value="Genomic_DNA"/>
</dbReference>
<organism evidence="13 14">
    <name type="scientific">Ferrimonas sediminicola</name>
    <dbReference type="NCBI Taxonomy" id="2569538"/>
    <lineage>
        <taxon>Bacteria</taxon>
        <taxon>Pseudomonadati</taxon>
        <taxon>Pseudomonadota</taxon>
        <taxon>Gammaproteobacteria</taxon>
        <taxon>Alteromonadales</taxon>
        <taxon>Ferrimonadaceae</taxon>
        <taxon>Ferrimonas</taxon>
    </lineage>
</organism>
<evidence type="ECO:0000256" key="9">
    <source>
        <dbReference type="ARBA" id="ARBA00023136"/>
    </source>
</evidence>
<evidence type="ECO:0000256" key="2">
    <source>
        <dbReference type="ARBA" id="ARBA00011233"/>
    </source>
</evidence>
<keyword evidence="8" id="KW-0626">Porin</keyword>
<evidence type="ECO:0000256" key="11">
    <source>
        <dbReference type="SAM" id="SignalP"/>
    </source>
</evidence>
<feature type="signal peptide" evidence="11">
    <location>
        <begin position="1"/>
        <end position="22"/>
    </location>
</feature>
<protein>
    <submittedName>
        <fullName evidence="13">Porin</fullName>
    </submittedName>
</protein>
<feature type="chain" id="PRO_5020685719" evidence="11">
    <location>
        <begin position="23"/>
        <end position="349"/>
    </location>
</feature>
<dbReference type="InterPro" id="IPR023614">
    <property type="entry name" value="Porin_dom_sf"/>
</dbReference>
<comment type="subunit">
    <text evidence="2">Homotrimer.</text>
</comment>
<dbReference type="GO" id="GO:0046930">
    <property type="term" value="C:pore complex"/>
    <property type="evidence" value="ECO:0007669"/>
    <property type="project" value="UniProtKB-KW"/>
</dbReference>
<feature type="domain" description="Porin" evidence="12">
    <location>
        <begin position="10"/>
        <end position="324"/>
    </location>
</feature>
<comment type="caution">
    <text evidence="13">The sequence shown here is derived from an EMBL/GenBank/DDBJ whole genome shotgun (WGS) entry which is preliminary data.</text>
</comment>
<dbReference type="SUPFAM" id="SSF56935">
    <property type="entry name" value="Porins"/>
    <property type="match status" value="1"/>
</dbReference>
<keyword evidence="3" id="KW-0813">Transport</keyword>
<dbReference type="PANTHER" id="PTHR34501:SF9">
    <property type="entry name" value="MAJOR OUTER MEMBRANE PROTEIN P.IA"/>
    <property type="match status" value="1"/>
</dbReference>
<keyword evidence="14" id="KW-1185">Reference proteome</keyword>
<sequence>MKKSIVASSMLLALLGSTAVQAEMPTFYGAMRLAVTDADTGFASNIGGGEGTTLENDFSLVGIKGNVALNDALALVYKAEVMVRGEDSAASNPFSSRDTYLGLKGGFGELTFGKMASAFWKAEGGVDQFTLTNTDMNRLFSGNSRYGDMISFTTPSLGGLTLMGSYQLEDDAYGADADVEGDLYSLSALYGDKKLAKKNYFVALGYNAGLGGDEAYRVTGQVKLGKVKLGAMFQDTKDLSFDNLDGNGFVVDAAYPLTDVLTLKVRYGQDDSGNGKYAGNVMKSLAGLNKGDVTKAEVTNYAIGADYKLSKAAKLYAHYSRFDAEVATAAAKLYDEGDNIVTMGLHYKF</sequence>
<keyword evidence="7" id="KW-0406">Ion transport</keyword>
<dbReference type="AlphaFoldDB" id="A0A4U1BD83"/>
<dbReference type="GO" id="GO:0009279">
    <property type="term" value="C:cell outer membrane"/>
    <property type="evidence" value="ECO:0007669"/>
    <property type="project" value="UniProtKB-SubCell"/>
</dbReference>